<evidence type="ECO:0000313" key="3">
    <source>
        <dbReference type="EMBL" id="EME77335.1"/>
    </source>
</evidence>
<name>M2YHR2_PSEFD</name>
<evidence type="ECO:0000313" key="4">
    <source>
        <dbReference type="Proteomes" id="UP000016932"/>
    </source>
</evidence>
<accession>M2YHR2</accession>
<organism evidence="3 4">
    <name type="scientific">Pseudocercospora fijiensis (strain CIRAD86)</name>
    <name type="common">Black leaf streak disease fungus</name>
    <name type="synonym">Mycosphaerella fijiensis</name>
    <dbReference type="NCBI Taxonomy" id="383855"/>
    <lineage>
        <taxon>Eukaryota</taxon>
        <taxon>Fungi</taxon>
        <taxon>Dikarya</taxon>
        <taxon>Ascomycota</taxon>
        <taxon>Pezizomycotina</taxon>
        <taxon>Dothideomycetes</taxon>
        <taxon>Dothideomycetidae</taxon>
        <taxon>Mycosphaerellales</taxon>
        <taxon>Mycosphaerellaceae</taxon>
        <taxon>Pseudocercospora</taxon>
    </lineage>
</organism>
<sequence>MFHIWQGTFHLFSLIWLSTSKARATGIVLIPDKLCVVFDSMERFARAFADLRCIPSTSEDHQSMQQSCETYCPSIEEMLESRRTIVLRRLCTLSFDICKQQTIQAVDKHSLSPTIEHFRSPSNFCKVTQDTLHLLTPKKKTNQRTQTQRTQESTMSTEAFPEGDFTQTEHWIKIKYGMPDKADILDAQNQTIAKHMVKEAGKRDNFDHPDPSPFIAPSPFMTPPPPFMPLASFMPISSFNSQAAHDAAATAAAAKVASSSAYGPRPRLADSQTEAVDHFSKVGVDKEVISAASPTKRSPTKKSFNVDTLGADFHDRVFHATIEYLREKYAKMPKNLITQNAPAAQGEFKNWLPVMNEKLETNDASLLADQNTTIQLQTYLKAAKLVKKAFQNKIQEEREKEVAEANELRAELEAWFDALDPELLSTLTEGLKKVESEKSEEWDFVEDASDPALRTTVKNVFDYFADELENVDVVIQGWTTEQQTHAYLTMMQNIRADQPLRLTEEEDAELFKANVMGLPPTDFVKQAYLTSKAFMADNKQAFRHTKAGGYQSHLATQIAYLKRNMPDVTGEDGADLKTQGFTDLDTFQEDMRHEFMLNMNKVVNKTRVLLPMPNPVLLLVDLLAASAMALVMAETC</sequence>
<dbReference type="HOGENOM" id="CLU_430277_0_0_1"/>
<feature type="coiled-coil region" evidence="1">
    <location>
        <begin position="380"/>
        <end position="411"/>
    </location>
</feature>
<dbReference type="OrthoDB" id="10678772at2759"/>
<evidence type="ECO:0000256" key="1">
    <source>
        <dbReference type="SAM" id="Coils"/>
    </source>
</evidence>
<protein>
    <submittedName>
        <fullName evidence="3">Uncharacterized protein</fullName>
    </submittedName>
</protein>
<dbReference type="KEGG" id="pfj:MYCFIDRAFT_179911"/>
<proteinExistence type="predicted"/>
<gene>
    <name evidence="3" type="ORF">MYCFIDRAFT_179911</name>
</gene>
<dbReference type="EMBL" id="KB446566">
    <property type="protein sequence ID" value="EME77335.1"/>
    <property type="molecule type" value="Genomic_DNA"/>
</dbReference>
<dbReference type="GeneID" id="19334230"/>
<reference evidence="3 4" key="1">
    <citation type="journal article" date="2012" name="PLoS Pathog.">
        <title>Diverse lifestyles and strategies of plant pathogenesis encoded in the genomes of eighteen Dothideomycetes fungi.</title>
        <authorList>
            <person name="Ohm R.A."/>
            <person name="Feau N."/>
            <person name="Henrissat B."/>
            <person name="Schoch C.L."/>
            <person name="Horwitz B.A."/>
            <person name="Barry K.W."/>
            <person name="Condon B.J."/>
            <person name="Copeland A.C."/>
            <person name="Dhillon B."/>
            <person name="Glaser F."/>
            <person name="Hesse C.N."/>
            <person name="Kosti I."/>
            <person name="LaButti K."/>
            <person name="Lindquist E.A."/>
            <person name="Lucas S."/>
            <person name="Salamov A.A."/>
            <person name="Bradshaw R.E."/>
            <person name="Ciuffetti L."/>
            <person name="Hamelin R.C."/>
            <person name="Kema G.H.J."/>
            <person name="Lawrence C."/>
            <person name="Scott J.A."/>
            <person name="Spatafora J.W."/>
            <person name="Turgeon B.G."/>
            <person name="de Wit P.J.G.M."/>
            <person name="Zhong S."/>
            <person name="Goodwin S.B."/>
            <person name="Grigoriev I.V."/>
        </authorList>
    </citation>
    <scope>NUCLEOTIDE SEQUENCE [LARGE SCALE GENOMIC DNA]</scope>
    <source>
        <strain evidence="3 4">CIRAD86</strain>
    </source>
</reference>
<dbReference type="AlphaFoldDB" id="M2YHR2"/>
<dbReference type="RefSeq" id="XP_007932098.1">
    <property type="nucleotide sequence ID" value="XM_007933907.1"/>
</dbReference>
<feature type="signal peptide" evidence="2">
    <location>
        <begin position="1"/>
        <end position="24"/>
    </location>
</feature>
<keyword evidence="1" id="KW-0175">Coiled coil</keyword>
<keyword evidence="4" id="KW-1185">Reference proteome</keyword>
<keyword evidence="2" id="KW-0732">Signal</keyword>
<dbReference type="VEuPathDB" id="FungiDB:MYCFIDRAFT_179911"/>
<feature type="chain" id="PRO_5004030204" evidence="2">
    <location>
        <begin position="25"/>
        <end position="636"/>
    </location>
</feature>
<dbReference type="Proteomes" id="UP000016932">
    <property type="component" value="Unassembled WGS sequence"/>
</dbReference>
<evidence type="ECO:0000256" key="2">
    <source>
        <dbReference type="SAM" id="SignalP"/>
    </source>
</evidence>